<dbReference type="Proteomes" id="UP000199700">
    <property type="component" value="Chromosome"/>
</dbReference>
<proteinExistence type="predicted"/>
<dbReference type="STRING" id="629680.SAMN04489751_0101"/>
<reference evidence="1" key="1">
    <citation type="submission" date="2016-10" db="EMBL/GenBank/DDBJ databases">
        <authorList>
            <person name="Varghese N."/>
            <person name="Submissions S."/>
        </authorList>
    </citation>
    <scope>NUCLEOTIDE SEQUENCE [LARGE SCALE GENOMIC DNA]</scope>
    <source>
        <strain evidence="1">DSM 22082</strain>
    </source>
</reference>
<dbReference type="EMBL" id="LT629739">
    <property type="protein sequence ID" value="SDR69412.1"/>
    <property type="molecule type" value="Genomic_DNA"/>
</dbReference>
<sequence length="54" mass="6303">MGEMKLWKTLWKTVEGRPENASRRALNRYVPPGARGDSCSFPFRTHHRVFRGQS</sequence>
<evidence type="ECO:0000313" key="2">
    <source>
        <dbReference type="Proteomes" id="UP000199700"/>
    </source>
</evidence>
<evidence type="ECO:0000313" key="1">
    <source>
        <dbReference type="EMBL" id="SDR69412.1"/>
    </source>
</evidence>
<protein>
    <submittedName>
        <fullName evidence="1">Uncharacterized protein</fullName>
    </submittedName>
</protein>
<name>A0A1H1L556_BRESA</name>
<organism evidence="1 2">
    <name type="scientific">Brevibacterium sandarakinum</name>
    <dbReference type="NCBI Taxonomy" id="629680"/>
    <lineage>
        <taxon>Bacteria</taxon>
        <taxon>Bacillati</taxon>
        <taxon>Actinomycetota</taxon>
        <taxon>Actinomycetes</taxon>
        <taxon>Micrococcales</taxon>
        <taxon>Brevibacteriaceae</taxon>
        <taxon>Brevibacterium</taxon>
    </lineage>
</organism>
<gene>
    <name evidence="1" type="ORF">SAMN04489751_0101</name>
</gene>
<keyword evidence="2" id="KW-1185">Reference proteome</keyword>
<accession>A0A1H1L556</accession>
<dbReference type="AlphaFoldDB" id="A0A1H1L556"/>